<dbReference type="Gene3D" id="2.40.128.130">
    <property type="entry name" value="Autotransporter beta-domain"/>
    <property type="match status" value="1"/>
</dbReference>
<evidence type="ECO:0000259" key="1">
    <source>
        <dbReference type="Pfam" id="PF03797"/>
    </source>
</evidence>
<dbReference type="SUPFAM" id="SSF103515">
    <property type="entry name" value="Autotransporter"/>
    <property type="match status" value="1"/>
</dbReference>
<dbReference type="InterPro" id="IPR036709">
    <property type="entry name" value="Autotransporte_beta_dom_sf"/>
</dbReference>
<accession>A0A160PAY8</accession>
<organism evidence="2 3">
    <name type="scientific">Methylorubrum populi</name>
    <dbReference type="NCBI Taxonomy" id="223967"/>
    <lineage>
        <taxon>Bacteria</taxon>
        <taxon>Pseudomonadati</taxon>
        <taxon>Pseudomonadota</taxon>
        <taxon>Alphaproteobacteria</taxon>
        <taxon>Hyphomicrobiales</taxon>
        <taxon>Methylobacteriaceae</taxon>
        <taxon>Methylorubrum</taxon>
    </lineage>
</organism>
<dbReference type="Pfam" id="PF03797">
    <property type="entry name" value="Autotransporter"/>
    <property type="match status" value="1"/>
</dbReference>
<dbReference type="EMBL" id="AP014809">
    <property type="protein sequence ID" value="BAU89937.1"/>
    <property type="molecule type" value="Genomic_DNA"/>
</dbReference>
<name>A0A160PAY8_9HYPH</name>
<dbReference type="AlphaFoldDB" id="A0A160PAY8"/>
<feature type="domain" description="Autotransporter" evidence="1">
    <location>
        <begin position="141"/>
        <end position="275"/>
    </location>
</feature>
<evidence type="ECO:0000313" key="3">
    <source>
        <dbReference type="Proteomes" id="UP000218288"/>
    </source>
</evidence>
<dbReference type="InterPro" id="IPR036514">
    <property type="entry name" value="SGNH_hydro_sf"/>
</dbReference>
<dbReference type="InterPro" id="IPR005546">
    <property type="entry name" value="Autotransporte_beta"/>
</dbReference>
<sequence length="395" mass="40910">MRANPTAYGFAANAGTISCAQDPACSANGATTGLENQYISPENIHFTGKANTIFAAYVANQLNAPLTIGPQGELGQAAGLGFSSTLIDFLSAERRRNMAMSVPATFTADLPGRTAPPVTIPVQVGSLLSVFALGTYLNVDRTAQNRAGGTIGNTFSADFGGVTAGLMYQATPNLVLGPAFNYLNTSVDLRGLTNGRIDMDSFQGAGFASLSFPDFFADVVGTYGRNNYNLDRPGVVNDRLTAAPSGDTFTVAARTGYLFDFGTFRAGPVGEVAAVSKQVKPDASGNMEIEIVSSNAPKKRPDPEDAAGAAEIRSLLDGIEAQFIADVARGRKTTTAKVREGFGRGGAVVGAAAVAAGMADRVQSQAASLTELTRTAAAERRANADRSGAAGRQVR</sequence>
<reference evidence="2 3" key="1">
    <citation type="journal article" date="2016" name="Genome Announc.">
        <title>Complete Genome Sequence of Methylobacterium populi P-1M, Isolated from Pink-Pigmented Household Biofilm.</title>
        <authorList>
            <person name="Morohoshi T."/>
            <person name="Ikeda T."/>
        </authorList>
    </citation>
    <scope>NUCLEOTIDE SEQUENCE [LARGE SCALE GENOMIC DNA]</scope>
    <source>
        <strain evidence="2 3">P-1M</strain>
    </source>
</reference>
<dbReference type="OrthoDB" id="5292073at2"/>
<dbReference type="Gene3D" id="3.40.50.1110">
    <property type="entry name" value="SGNH hydrolase"/>
    <property type="match status" value="1"/>
</dbReference>
<gene>
    <name evidence="2" type="ORF">MPPM_1332</name>
</gene>
<proteinExistence type="predicted"/>
<protein>
    <submittedName>
        <fullName evidence="2">Peptidase S49</fullName>
    </submittedName>
</protein>
<evidence type="ECO:0000313" key="2">
    <source>
        <dbReference type="EMBL" id="BAU89937.1"/>
    </source>
</evidence>
<dbReference type="Proteomes" id="UP000218288">
    <property type="component" value="Chromosome"/>
</dbReference>
<dbReference type="PROSITE" id="PS51257">
    <property type="entry name" value="PROKAR_LIPOPROTEIN"/>
    <property type="match status" value="1"/>
</dbReference>
<dbReference type="GO" id="GO:0016788">
    <property type="term" value="F:hydrolase activity, acting on ester bonds"/>
    <property type="evidence" value="ECO:0007669"/>
    <property type="project" value="UniProtKB-ARBA"/>
</dbReference>